<dbReference type="InterPro" id="IPR036412">
    <property type="entry name" value="HAD-like_sf"/>
</dbReference>
<keyword evidence="5" id="KW-0597">Phosphoprotein</keyword>
<dbReference type="InterPro" id="IPR006121">
    <property type="entry name" value="HMA_dom"/>
</dbReference>
<dbReference type="InterPro" id="IPR008250">
    <property type="entry name" value="ATPase_P-typ_transduc_dom_A_sf"/>
</dbReference>
<dbReference type="SUPFAM" id="SSF56784">
    <property type="entry name" value="HAD-like"/>
    <property type="match status" value="1"/>
</dbReference>
<evidence type="ECO:0000313" key="18">
    <source>
        <dbReference type="Proteomes" id="UP001238179"/>
    </source>
</evidence>
<keyword evidence="7 15" id="KW-0479">Metal-binding</keyword>
<dbReference type="InterPro" id="IPR023214">
    <property type="entry name" value="HAD_sf"/>
</dbReference>
<feature type="transmembrane region" description="Helical" evidence="15">
    <location>
        <begin position="665"/>
        <end position="684"/>
    </location>
</feature>
<comment type="subcellular location">
    <subcellularLocation>
        <location evidence="1">Cell membrane</location>
        <topology evidence="1">Multi-pass membrane protein</topology>
    </subcellularLocation>
</comment>
<evidence type="ECO:0000256" key="11">
    <source>
        <dbReference type="ARBA" id="ARBA00022967"/>
    </source>
</evidence>
<dbReference type="PRINTS" id="PR00943">
    <property type="entry name" value="CUATPASE"/>
</dbReference>
<dbReference type="PANTHER" id="PTHR43520">
    <property type="entry name" value="ATP7, ISOFORM B"/>
    <property type="match status" value="1"/>
</dbReference>
<dbReference type="GO" id="GO:0055070">
    <property type="term" value="P:copper ion homeostasis"/>
    <property type="evidence" value="ECO:0007669"/>
    <property type="project" value="TreeGrafter"/>
</dbReference>
<keyword evidence="12 15" id="KW-1133">Transmembrane helix</keyword>
<dbReference type="Pfam" id="PF00122">
    <property type="entry name" value="E1-E2_ATPase"/>
    <property type="match status" value="1"/>
</dbReference>
<keyword evidence="8 15" id="KW-0547">Nucleotide-binding</keyword>
<dbReference type="InterPro" id="IPR001757">
    <property type="entry name" value="P_typ_ATPase"/>
</dbReference>
<evidence type="ECO:0000256" key="6">
    <source>
        <dbReference type="ARBA" id="ARBA00022692"/>
    </source>
</evidence>
<keyword evidence="13" id="KW-0406">Ion transport</keyword>
<evidence type="ECO:0000256" key="7">
    <source>
        <dbReference type="ARBA" id="ARBA00022723"/>
    </source>
</evidence>
<feature type="transmembrane region" description="Helical" evidence="15">
    <location>
        <begin position="640"/>
        <end position="659"/>
    </location>
</feature>
<evidence type="ECO:0000256" key="8">
    <source>
        <dbReference type="ARBA" id="ARBA00022741"/>
    </source>
</evidence>
<evidence type="ECO:0000256" key="9">
    <source>
        <dbReference type="ARBA" id="ARBA00022840"/>
    </source>
</evidence>
<dbReference type="CDD" id="cd00371">
    <property type="entry name" value="HMA"/>
    <property type="match status" value="1"/>
</dbReference>
<sequence>MERLFKVEGMTCASCVRRVEKALGAVEGVSLVQVNLATEEVRMVFPGAPAKDPDIARALEARGYRMAPEEAPEADGSREALARVAVAWGCTLPLMAGMFHAFHLPWPAQAALAAVSAFGAGSGFFRRALRQALRLETSMDTLIALGASVTWAFALWESLQGSAHPPFESAAALSAFLLTGKFLEVKARHRATGSLEALVKLAPAVAFRLGEDGSEEEVPTRLVRPGDRLRVRPGSACPVDGTVLSGAAEVEEALLTGEPLPVAKGPGDAVIAGAMVHGGALEIQASSTGRDTWLARLARQVAQAQGSRAPAQELADRVSAVFVPAVLILAALTLAGWWWHTGALALAWRPAVTLLVIACPCALGLATPVASAAALGTAARNGLLVRDASAMEALARTTDLALDKTGTLTQGRPTLQRVQGDPDTLRLAASLERDSEHPVARGIREAAAGLELGVAADFRAHPGQGVEGVVEGRALRLGNPAFIGHAFEADPAGVTVGLAEGGTLLGVLVLADALRADAPATVAELSRQGLTLHLLSGDRPEPAEALGRALGIPDARGGCRPGDKAQAIRDLQARGAVVAFVGDGVNDGPALAQADAGISLPGLEAAQAAAPLNLLRDGLVPLLQARRLSLRTRAVIRQNLAWAFGYNLVLVPLAAFNLLDRFGGPMLAGAAMGLSSLTVVLNALRLRRA</sequence>
<organism evidence="17 18">
    <name type="scientific">Mesoterricola silvestris</name>
    <dbReference type="NCBI Taxonomy" id="2927979"/>
    <lineage>
        <taxon>Bacteria</taxon>
        <taxon>Pseudomonadati</taxon>
        <taxon>Acidobacteriota</taxon>
        <taxon>Holophagae</taxon>
        <taxon>Holophagales</taxon>
        <taxon>Holophagaceae</taxon>
        <taxon>Mesoterricola</taxon>
    </lineage>
</organism>
<dbReference type="InterPro" id="IPR018303">
    <property type="entry name" value="ATPase_P-typ_P_site"/>
</dbReference>
<dbReference type="FunFam" id="2.70.150.10:FF:000020">
    <property type="entry name" value="Copper-exporting P-type ATPase A"/>
    <property type="match status" value="1"/>
</dbReference>
<dbReference type="InterPro" id="IPR036163">
    <property type="entry name" value="HMA_dom_sf"/>
</dbReference>
<feature type="transmembrane region" description="Helical" evidence="15">
    <location>
        <begin position="351"/>
        <end position="376"/>
    </location>
</feature>
<dbReference type="AlphaFoldDB" id="A0AA48KA31"/>
<keyword evidence="18" id="KW-1185">Reference proteome</keyword>
<dbReference type="GO" id="GO:0005507">
    <property type="term" value="F:copper ion binding"/>
    <property type="evidence" value="ECO:0007669"/>
    <property type="project" value="TreeGrafter"/>
</dbReference>
<evidence type="ECO:0000256" key="1">
    <source>
        <dbReference type="ARBA" id="ARBA00004651"/>
    </source>
</evidence>
<evidence type="ECO:0000256" key="13">
    <source>
        <dbReference type="ARBA" id="ARBA00023065"/>
    </source>
</evidence>
<evidence type="ECO:0000256" key="10">
    <source>
        <dbReference type="ARBA" id="ARBA00022842"/>
    </source>
</evidence>
<evidence type="ECO:0000256" key="3">
    <source>
        <dbReference type="ARBA" id="ARBA00022448"/>
    </source>
</evidence>
<gene>
    <name evidence="17" type="ORF">METEAL_33550</name>
</gene>
<evidence type="ECO:0000313" key="17">
    <source>
        <dbReference type="EMBL" id="BDU74181.1"/>
    </source>
</evidence>
<evidence type="ECO:0000256" key="15">
    <source>
        <dbReference type="RuleBase" id="RU362081"/>
    </source>
</evidence>
<dbReference type="SUPFAM" id="SSF81653">
    <property type="entry name" value="Calcium ATPase, transduction domain A"/>
    <property type="match status" value="1"/>
</dbReference>
<dbReference type="PROSITE" id="PS01047">
    <property type="entry name" value="HMA_1"/>
    <property type="match status" value="1"/>
</dbReference>
<dbReference type="InterPro" id="IPR017969">
    <property type="entry name" value="Heavy-metal-associated_CS"/>
</dbReference>
<dbReference type="SUPFAM" id="SSF55008">
    <property type="entry name" value="HMA, heavy metal-associated domain"/>
    <property type="match status" value="1"/>
</dbReference>
<dbReference type="GO" id="GO:0043682">
    <property type="term" value="F:P-type divalent copper transporter activity"/>
    <property type="evidence" value="ECO:0007669"/>
    <property type="project" value="TreeGrafter"/>
</dbReference>
<keyword evidence="10" id="KW-0460">Magnesium</keyword>
<dbReference type="Gene3D" id="3.40.50.1000">
    <property type="entry name" value="HAD superfamily/HAD-like"/>
    <property type="match status" value="1"/>
</dbReference>
<accession>A0AA48KA31</accession>
<keyword evidence="6 15" id="KW-0812">Transmembrane</keyword>
<feature type="domain" description="HMA" evidence="16">
    <location>
        <begin position="1"/>
        <end position="67"/>
    </location>
</feature>
<dbReference type="PROSITE" id="PS00154">
    <property type="entry name" value="ATPASE_E1_E2"/>
    <property type="match status" value="1"/>
</dbReference>
<dbReference type="GO" id="GO:0060003">
    <property type="term" value="P:copper ion export"/>
    <property type="evidence" value="ECO:0007669"/>
    <property type="project" value="UniProtKB-ARBA"/>
</dbReference>
<dbReference type="InterPro" id="IPR023298">
    <property type="entry name" value="ATPase_P-typ_TM_dom_sf"/>
</dbReference>
<dbReference type="EMBL" id="AP027080">
    <property type="protein sequence ID" value="BDU74181.1"/>
    <property type="molecule type" value="Genomic_DNA"/>
</dbReference>
<evidence type="ECO:0000256" key="12">
    <source>
        <dbReference type="ARBA" id="ARBA00022989"/>
    </source>
</evidence>
<evidence type="ECO:0000256" key="14">
    <source>
        <dbReference type="ARBA" id="ARBA00023136"/>
    </source>
</evidence>
<dbReference type="NCBIfam" id="TIGR01511">
    <property type="entry name" value="ATPase-IB1_Cu"/>
    <property type="match status" value="1"/>
</dbReference>
<dbReference type="NCBIfam" id="TIGR01525">
    <property type="entry name" value="ATPase-IB_hvy"/>
    <property type="match status" value="1"/>
</dbReference>
<dbReference type="RefSeq" id="WP_316412855.1">
    <property type="nucleotide sequence ID" value="NZ_AP027080.1"/>
</dbReference>
<name>A0AA48KA31_9BACT</name>
<dbReference type="Pfam" id="PF00403">
    <property type="entry name" value="HMA"/>
    <property type="match status" value="1"/>
</dbReference>
<dbReference type="GO" id="GO:0005524">
    <property type="term" value="F:ATP binding"/>
    <property type="evidence" value="ECO:0007669"/>
    <property type="project" value="UniProtKB-UniRule"/>
</dbReference>
<evidence type="ECO:0000256" key="2">
    <source>
        <dbReference type="ARBA" id="ARBA00006024"/>
    </source>
</evidence>
<keyword evidence="9 15" id="KW-0067">ATP-binding</keyword>
<dbReference type="Gene3D" id="3.40.1110.10">
    <property type="entry name" value="Calcium-transporting ATPase, cytoplasmic domain N"/>
    <property type="match status" value="1"/>
</dbReference>
<feature type="transmembrane region" description="Helical" evidence="15">
    <location>
        <begin position="318"/>
        <end position="339"/>
    </location>
</feature>
<keyword evidence="4 15" id="KW-1003">Cell membrane</keyword>
<dbReference type="InterPro" id="IPR059000">
    <property type="entry name" value="ATPase_P-type_domA"/>
</dbReference>
<dbReference type="GO" id="GO:0005886">
    <property type="term" value="C:plasma membrane"/>
    <property type="evidence" value="ECO:0007669"/>
    <property type="project" value="UniProtKB-SubCell"/>
</dbReference>
<keyword evidence="14 15" id="KW-0472">Membrane</keyword>
<dbReference type="PANTHER" id="PTHR43520:SF5">
    <property type="entry name" value="CATION-TRANSPORTING P-TYPE ATPASE-RELATED"/>
    <property type="match status" value="1"/>
</dbReference>
<dbReference type="SUPFAM" id="SSF81665">
    <property type="entry name" value="Calcium ATPase, transmembrane domain M"/>
    <property type="match status" value="1"/>
</dbReference>
<keyword evidence="11" id="KW-1278">Translocase</keyword>
<dbReference type="NCBIfam" id="TIGR01494">
    <property type="entry name" value="ATPase_P-type"/>
    <property type="match status" value="1"/>
</dbReference>
<dbReference type="PROSITE" id="PS50846">
    <property type="entry name" value="HMA_2"/>
    <property type="match status" value="1"/>
</dbReference>
<dbReference type="InterPro" id="IPR027256">
    <property type="entry name" value="P-typ_ATPase_IB"/>
</dbReference>
<feature type="transmembrane region" description="Helical" evidence="15">
    <location>
        <begin position="108"/>
        <end position="129"/>
    </location>
</feature>
<dbReference type="GO" id="GO:0016887">
    <property type="term" value="F:ATP hydrolysis activity"/>
    <property type="evidence" value="ECO:0007669"/>
    <property type="project" value="InterPro"/>
</dbReference>
<dbReference type="Pfam" id="PF00702">
    <property type="entry name" value="Hydrolase"/>
    <property type="match status" value="1"/>
</dbReference>
<dbReference type="Proteomes" id="UP001238179">
    <property type="component" value="Chromosome"/>
</dbReference>
<evidence type="ECO:0000256" key="4">
    <source>
        <dbReference type="ARBA" id="ARBA00022475"/>
    </source>
</evidence>
<dbReference type="Gene3D" id="2.70.150.10">
    <property type="entry name" value="Calcium-transporting ATPase, cytoplasmic transduction domain A"/>
    <property type="match status" value="1"/>
</dbReference>
<reference evidence="18" key="1">
    <citation type="journal article" date="2023" name="Int. J. Syst. Evol. Microbiol.">
        <title>Mesoterricola silvestris gen. nov., sp. nov., Mesoterricola sediminis sp. nov., Geothrix oryzae sp. nov., Geothrix edaphica sp. nov., Geothrix rubra sp. nov., and Geothrix limicola sp. nov., six novel members of Acidobacteriota isolated from soils.</title>
        <authorList>
            <person name="Itoh H."/>
            <person name="Sugisawa Y."/>
            <person name="Mise K."/>
            <person name="Xu Z."/>
            <person name="Kuniyasu M."/>
            <person name="Ushijima N."/>
            <person name="Kawano K."/>
            <person name="Kobayashi E."/>
            <person name="Shiratori Y."/>
            <person name="Masuda Y."/>
            <person name="Senoo K."/>
        </authorList>
    </citation>
    <scope>NUCLEOTIDE SEQUENCE [LARGE SCALE GENOMIC DNA]</scope>
    <source>
        <strain evidence="18">W79</strain>
    </source>
</reference>
<proteinExistence type="inferred from homology"/>
<comment type="similarity">
    <text evidence="2 15">Belongs to the cation transport ATPase (P-type) (TC 3.A.3) family. Type IB subfamily.</text>
</comment>
<protein>
    <submittedName>
        <fullName evidence="17">Copper-translocating P-type ATPase</fullName>
    </submittedName>
</protein>
<dbReference type="PRINTS" id="PR00119">
    <property type="entry name" value="CATATPASE"/>
</dbReference>
<evidence type="ECO:0000259" key="16">
    <source>
        <dbReference type="PROSITE" id="PS50846"/>
    </source>
</evidence>
<dbReference type="NCBIfam" id="TIGR01512">
    <property type="entry name" value="ATPase-IB2_Cd"/>
    <property type="match status" value="1"/>
</dbReference>
<evidence type="ECO:0000256" key="5">
    <source>
        <dbReference type="ARBA" id="ARBA00022553"/>
    </source>
</evidence>
<dbReference type="KEGG" id="msil:METEAL_33550"/>
<dbReference type="InterPro" id="IPR023299">
    <property type="entry name" value="ATPase_P-typ_cyto_dom_N"/>
</dbReference>
<dbReference type="Gene3D" id="3.30.70.100">
    <property type="match status" value="1"/>
</dbReference>
<keyword evidence="3" id="KW-0813">Transport</keyword>